<keyword evidence="3" id="KW-0645">Protease</keyword>
<evidence type="ECO:0000256" key="7">
    <source>
        <dbReference type="ARBA" id="ARBA00023049"/>
    </source>
</evidence>
<accession>A0A261VTU4</accession>
<comment type="subcellular location">
    <subcellularLocation>
        <location evidence="2">Cell envelope</location>
    </subcellularLocation>
</comment>
<dbReference type="PANTHER" id="PTHR21666">
    <property type="entry name" value="PEPTIDASE-RELATED"/>
    <property type="match status" value="1"/>
</dbReference>
<keyword evidence="12" id="KW-1185">Reference proteome</keyword>
<dbReference type="InterPro" id="IPR045834">
    <property type="entry name" value="Csd3_N2"/>
</dbReference>
<comment type="cofactor">
    <cofactor evidence="1">
        <name>Zn(2+)</name>
        <dbReference type="ChEBI" id="CHEBI:29105"/>
    </cofactor>
</comment>
<evidence type="ECO:0000256" key="1">
    <source>
        <dbReference type="ARBA" id="ARBA00001947"/>
    </source>
</evidence>
<protein>
    <submittedName>
        <fullName evidence="11">Metallopeptidase</fullName>
    </submittedName>
</protein>
<dbReference type="OrthoDB" id="9815245at2"/>
<dbReference type="EMBL" id="NEVU01000001">
    <property type="protein sequence ID" value="OZI77515.1"/>
    <property type="molecule type" value="Genomic_DNA"/>
</dbReference>
<evidence type="ECO:0000313" key="11">
    <source>
        <dbReference type="EMBL" id="OZI77515.1"/>
    </source>
</evidence>
<dbReference type="Pfam" id="PF01551">
    <property type="entry name" value="Peptidase_M23"/>
    <property type="match status" value="1"/>
</dbReference>
<dbReference type="SUPFAM" id="SSF51261">
    <property type="entry name" value="Duplicated hybrid motif"/>
    <property type="match status" value="1"/>
</dbReference>
<dbReference type="GO" id="GO:0030313">
    <property type="term" value="C:cell envelope"/>
    <property type="evidence" value="ECO:0007669"/>
    <property type="project" value="UniProtKB-SubCell"/>
</dbReference>
<dbReference type="Pfam" id="PF22310">
    <property type="entry name" value="NMB0315_dom_I"/>
    <property type="match status" value="1"/>
</dbReference>
<evidence type="ECO:0000256" key="5">
    <source>
        <dbReference type="ARBA" id="ARBA00022801"/>
    </source>
</evidence>
<dbReference type="Gene3D" id="2.70.70.10">
    <property type="entry name" value="Glucose Permease (Domain IIA)"/>
    <property type="match status" value="1"/>
</dbReference>
<evidence type="ECO:0000256" key="2">
    <source>
        <dbReference type="ARBA" id="ARBA00004196"/>
    </source>
</evidence>
<dbReference type="InterPro" id="IPR054512">
    <property type="entry name" value="NMB0315-like_N"/>
</dbReference>
<dbReference type="Pfam" id="PF19425">
    <property type="entry name" value="Csd3_N2"/>
    <property type="match status" value="1"/>
</dbReference>
<keyword evidence="4" id="KW-0479">Metal-binding</keyword>
<dbReference type="InterPro" id="IPR016047">
    <property type="entry name" value="M23ase_b-sheet_dom"/>
</dbReference>
<dbReference type="Gene3D" id="3.10.450.350">
    <property type="match status" value="2"/>
</dbReference>
<comment type="caution">
    <text evidence="11">The sequence shown here is derived from an EMBL/GenBank/DDBJ whole genome shotgun (WGS) entry which is preliminary data.</text>
</comment>
<dbReference type="GO" id="GO:0006508">
    <property type="term" value="P:proteolysis"/>
    <property type="evidence" value="ECO:0007669"/>
    <property type="project" value="UniProtKB-KW"/>
</dbReference>
<evidence type="ECO:0000256" key="6">
    <source>
        <dbReference type="ARBA" id="ARBA00022833"/>
    </source>
</evidence>
<feature type="domain" description="M23ase beta-sheet core" evidence="8">
    <location>
        <begin position="325"/>
        <end position="421"/>
    </location>
</feature>
<evidence type="ECO:0000259" key="10">
    <source>
        <dbReference type="Pfam" id="PF22310"/>
    </source>
</evidence>
<evidence type="ECO:0000256" key="4">
    <source>
        <dbReference type="ARBA" id="ARBA00022723"/>
    </source>
</evidence>
<evidence type="ECO:0000259" key="8">
    <source>
        <dbReference type="Pfam" id="PF01551"/>
    </source>
</evidence>
<dbReference type="InterPro" id="IPR011055">
    <property type="entry name" value="Dup_hybrid_motif"/>
</dbReference>
<dbReference type="Proteomes" id="UP000216429">
    <property type="component" value="Unassembled WGS sequence"/>
</dbReference>
<evidence type="ECO:0000313" key="12">
    <source>
        <dbReference type="Proteomes" id="UP000216429"/>
    </source>
</evidence>
<dbReference type="GO" id="GO:0004222">
    <property type="term" value="F:metalloendopeptidase activity"/>
    <property type="evidence" value="ECO:0007669"/>
    <property type="project" value="TreeGrafter"/>
</dbReference>
<keyword evidence="7" id="KW-0482">Metalloprotease</keyword>
<keyword evidence="6" id="KW-0862">Zinc</keyword>
<dbReference type="GO" id="GO:0046872">
    <property type="term" value="F:metal ion binding"/>
    <property type="evidence" value="ECO:0007669"/>
    <property type="project" value="UniProtKB-KW"/>
</dbReference>
<keyword evidence="5" id="KW-0378">Hydrolase</keyword>
<dbReference type="RefSeq" id="WP_094810208.1">
    <property type="nucleotide sequence ID" value="NZ_NEVU01000001.1"/>
</dbReference>
<feature type="domain" description="Csd3-like second N-terminal" evidence="9">
    <location>
        <begin position="191"/>
        <end position="312"/>
    </location>
</feature>
<evidence type="ECO:0000256" key="3">
    <source>
        <dbReference type="ARBA" id="ARBA00022670"/>
    </source>
</evidence>
<dbReference type="CDD" id="cd12797">
    <property type="entry name" value="M23_peptidase"/>
    <property type="match status" value="1"/>
</dbReference>
<proteinExistence type="predicted"/>
<feature type="domain" description="DD-carboxypeptidase/endopeptidase Mpg-like N-terminal" evidence="10">
    <location>
        <begin position="91"/>
        <end position="148"/>
    </location>
</feature>
<dbReference type="InterPro" id="IPR050570">
    <property type="entry name" value="Cell_wall_metabolism_enzyme"/>
</dbReference>
<name>A0A261VTU4_9BORD</name>
<organism evidence="11 12">
    <name type="scientific">Bordetella genomosp. 12</name>
    <dbReference type="NCBI Taxonomy" id="463035"/>
    <lineage>
        <taxon>Bacteria</taxon>
        <taxon>Pseudomonadati</taxon>
        <taxon>Pseudomonadota</taxon>
        <taxon>Betaproteobacteria</taxon>
        <taxon>Burkholderiales</taxon>
        <taxon>Alcaligenaceae</taxon>
        <taxon>Bordetella</taxon>
    </lineage>
</organism>
<reference evidence="12" key="1">
    <citation type="submission" date="2017-05" db="EMBL/GenBank/DDBJ databases">
        <title>Complete and WGS of Bordetella genogroups.</title>
        <authorList>
            <person name="Spilker T."/>
            <person name="Lipuma J."/>
        </authorList>
    </citation>
    <scope>NUCLEOTIDE SEQUENCE [LARGE SCALE GENOMIC DNA]</scope>
    <source>
        <strain evidence="12">AU6712</strain>
    </source>
</reference>
<sequence length="471" mass="51622">MNRGFNSLVRSLSRKVAALFTPAVEPSSSRGGSLLRRTLVVSALGLFAGAAALGMVQQPDRTELPPLRLINSELPLQPDQLQISASAPAPYISETRIRSGDTLASVLQRLDLDDGKLQTFLTHEASARSIYRLYPGRSVQAATDEEGKLVWLRYIHTPGNEIDGQVYTKMLNVKPAGDSFKAEEITESTELQTRVAVGTIRSSLFAATDAAGIPDSITLQMADILGAKIDFLRDLRQGDQFRVVYEVRSHDGRYAGAGRLLAVEFVNNEKVYSAVWFSADNKSGSYYDFDGTSLRGAFLRTALKFSRISSTFGMRMHPIHRTWTGHKGVDYAAPSGTPIHSTADGTVEFAGWQNGYGNVVIVKHYGKYSTLYAHQSSIRPGLKKGDKIAQGDLVGYVGATGWATGPHLHYEFRIDNQPVDPLSVDLPVARKLEPAEARAFANTVAPFRQQIQLLTEFQQTLPESMTNVASR</sequence>
<dbReference type="PANTHER" id="PTHR21666:SF288">
    <property type="entry name" value="CELL DIVISION PROTEIN YTFB"/>
    <property type="match status" value="1"/>
</dbReference>
<dbReference type="AlphaFoldDB" id="A0A261VTU4"/>
<gene>
    <name evidence="11" type="ORF">CAL22_02945</name>
</gene>
<evidence type="ECO:0000259" key="9">
    <source>
        <dbReference type="Pfam" id="PF19425"/>
    </source>
</evidence>